<keyword evidence="5 11" id="KW-0812">Transmembrane</keyword>
<evidence type="ECO:0000256" key="10">
    <source>
        <dbReference type="ARBA" id="ARBA00023136"/>
    </source>
</evidence>
<accession>A0A8K1VK03</accession>
<feature type="transmembrane region" description="Helical" evidence="13">
    <location>
        <begin position="6"/>
        <end position="27"/>
    </location>
</feature>
<sequence length="55" mass="6522">MPQLDFTIWLLNLSINWFIFTLLFLSFNLSENNSETSLSPNPQSPFNNTNWTWNL</sequence>
<dbReference type="GO" id="GO:0015078">
    <property type="term" value="F:proton transmembrane transporter activity"/>
    <property type="evidence" value="ECO:0007669"/>
    <property type="project" value="InterPro"/>
</dbReference>
<evidence type="ECO:0000256" key="1">
    <source>
        <dbReference type="ARBA" id="ARBA00004304"/>
    </source>
</evidence>
<geneLocation type="mitochondrion" evidence="14"/>
<evidence type="ECO:0000256" key="6">
    <source>
        <dbReference type="ARBA" id="ARBA00022781"/>
    </source>
</evidence>
<organism evidence="14">
    <name type="scientific">Ophiocreas oedipus</name>
    <dbReference type="NCBI Taxonomy" id="876696"/>
    <lineage>
        <taxon>Eukaryota</taxon>
        <taxon>Metazoa</taxon>
        <taxon>Echinodermata</taxon>
        <taxon>Eleutherozoa</taxon>
        <taxon>Asterozoa</taxon>
        <taxon>Ophiuroidea</taxon>
        <taxon>Ophiuridea</taxon>
        <taxon>Euryalida</taxon>
        <taxon>Asteroschematidae</taxon>
        <taxon>Ophiocreas</taxon>
    </lineage>
</organism>
<proteinExistence type="inferred from homology"/>
<name>A0A8K1VK03_9ECHI</name>
<evidence type="ECO:0000256" key="4">
    <source>
        <dbReference type="ARBA" id="ARBA00022547"/>
    </source>
</evidence>
<feature type="compositionally biased region" description="Polar residues" evidence="12">
    <location>
        <begin position="40"/>
        <end position="55"/>
    </location>
</feature>
<dbReference type="GO" id="GO:0031966">
    <property type="term" value="C:mitochondrial membrane"/>
    <property type="evidence" value="ECO:0007669"/>
    <property type="project" value="UniProtKB-SubCell"/>
</dbReference>
<evidence type="ECO:0000256" key="2">
    <source>
        <dbReference type="ARBA" id="ARBA00008892"/>
    </source>
</evidence>
<evidence type="ECO:0000256" key="7">
    <source>
        <dbReference type="ARBA" id="ARBA00022989"/>
    </source>
</evidence>
<dbReference type="GO" id="GO:0015986">
    <property type="term" value="P:proton motive force-driven ATP synthesis"/>
    <property type="evidence" value="ECO:0007669"/>
    <property type="project" value="InterPro"/>
</dbReference>
<evidence type="ECO:0000256" key="9">
    <source>
        <dbReference type="ARBA" id="ARBA00023128"/>
    </source>
</evidence>
<evidence type="ECO:0000256" key="13">
    <source>
        <dbReference type="SAM" id="Phobius"/>
    </source>
</evidence>
<dbReference type="EMBL" id="OK046140">
    <property type="protein sequence ID" value="UEP17953.1"/>
    <property type="molecule type" value="Genomic_DNA"/>
</dbReference>
<keyword evidence="6 11" id="KW-0375">Hydrogen ion transport</keyword>
<keyword evidence="3 11" id="KW-0813">Transport</keyword>
<evidence type="ECO:0000256" key="12">
    <source>
        <dbReference type="SAM" id="MobiDB-lite"/>
    </source>
</evidence>
<keyword evidence="9 11" id="KW-0496">Mitochondrion</keyword>
<evidence type="ECO:0000256" key="11">
    <source>
        <dbReference type="RuleBase" id="RU003661"/>
    </source>
</evidence>
<feature type="region of interest" description="Disordered" evidence="12">
    <location>
        <begin position="32"/>
        <end position="55"/>
    </location>
</feature>
<keyword evidence="4 11" id="KW-0138">CF(0)</keyword>
<evidence type="ECO:0000256" key="8">
    <source>
        <dbReference type="ARBA" id="ARBA00023065"/>
    </source>
</evidence>
<dbReference type="AlphaFoldDB" id="A0A8K1VK03"/>
<reference evidence="14" key="1">
    <citation type="submission" date="2021-09" db="EMBL/GenBank/DDBJ databases">
        <title>Ophiocreas oedipus mitochondrion, complete genome.</title>
        <authorList>
            <person name="Wang Z.Z."/>
            <person name="Zheng F.F."/>
        </authorList>
    </citation>
    <scope>NUCLEOTIDE SEQUENCE</scope>
</reference>
<dbReference type="Pfam" id="PF00895">
    <property type="entry name" value="ATP-synt_8"/>
    <property type="match status" value="1"/>
</dbReference>
<protein>
    <recommendedName>
        <fullName evidence="11">ATP synthase complex subunit 8</fullName>
    </recommendedName>
</protein>
<keyword evidence="10 13" id="KW-0472">Membrane</keyword>
<evidence type="ECO:0000256" key="5">
    <source>
        <dbReference type="ARBA" id="ARBA00022692"/>
    </source>
</evidence>
<keyword evidence="8 11" id="KW-0406">Ion transport</keyword>
<evidence type="ECO:0000256" key="3">
    <source>
        <dbReference type="ARBA" id="ARBA00022448"/>
    </source>
</evidence>
<comment type="similarity">
    <text evidence="2 11">Belongs to the ATPase protein 8 family.</text>
</comment>
<dbReference type="InterPro" id="IPR001421">
    <property type="entry name" value="ATP8_metazoa"/>
</dbReference>
<keyword evidence="7 13" id="KW-1133">Transmembrane helix</keyword>
<comment type="subcellular location">
    <subcellularLocation>
        <location evidence="1 11">Mitochondrion membrane</location>
        <topology evidence="1 11">Single-pass membrane protein</topology>
    </subcellularLocation>
</comment>
<gene>
    <name evidence="14" type="primary">atp8</name>
</gene>
<dbReference type="GO" id="GO:0045259">
    <property type="term" value="C:proton-transporting ATP synthase complex"/>
    <property type="evidence" value="ECO:0007669"/>
    <property type="project" value="UniProtKB-KW"/>
</dbReference>
<evidence type="ECO:0000313" key="14">
    <source>
        <dbReference type="EMBL" id="UEP17953.1"/>
    </source>
</evidence>